<dbReference type="RefSeq" id="WP_317791896.1">
    <property type="nucleotide sequence ID" value="NZ_AP028461.1"/>
</dbReference>
<comment type="similarity">
    <text evidence="1">Belongs to the AfsR/DnrI/RedD regulatory family.</text>
</comment>
<dbReference type="PANTHER" id="PTHR35807:SF1">
    <property type="entry name" value="TRANSCRIPTIONAL REGULATOR REDD"/>
    <property type="match status" value="1"/>
</dbReference>
<dbReference type="Proteomes" id="UP001597183">
    <property type="component" value="Unassembled WGS sequence"/>
</dbReference>
<dbReference type="InterPro" id="IPR001867">
    <property type="entry name" value="OmpR/PhoB-type_DNA-bd"/>
</dbReference>
<keyword evidence="8" id="KW-1185">Reference proteome</keyword>
<reference evidence="8" key="1">
    <citation type="journal article" date="2019" name="Int. J. Syst. Evol. Microbiol.">
        <title>The Global Catalogue of Microorganisms (GCM) 10K type strain sequencing project: providing services to taxonomists for standard genome sequencing and annotation.</title>
        <authorList>
            <consortium name="The Broad Institute Genomics Platform"/>
            <consortium name="The Broad Institute Genome Sequencing Center for Infectious Disease"/>
            <person name="Wu L."/>
            <person name="Ma J."/>
        </authorList>
    </citation>
    <scope>NUCLEOTIDE SEQUENCE [LARGE SCALE GENOMIC DNA]</scope>
    <source>
        <strain evidence="8">CCM 7526</strain>
    </source>
</reference>
<keyword evidence="4" id="KW-0804">Transcription</keyword>
<dbReference type="PROSITE" id="PS51755">
    <property type="entry name" value="OMPR_PHOB"/>
    <property type="match status" value="1"/>
</dbReference>
<dbReference type="Gene3D" id="3.40.50.300">
    <property type="entry name" value="P-loop containing nucleotide triphosphate hydrolases"/>
    <property type="match status" value="1"/>
</dbReference>
<dbReference type="InterPro" id="IPR051677">
    <property type="entry name" value="AfsR-DnrI-RedD_regulator"/>
</dbReference>
<dbReference type="SUPFAM" id="SSF52540">
    <property type="entry name" value="P-loop containing nucleoside triphosphate hydrolases"/>
    <property type="match status" value="1"/>
</dbReference>
<organism evidence="7 8">
    <name type="scientific">Actinoplanes sichuanensis</name>
    <dbReference type="NCBI Taxonomy" id="512349"/>
    <lineage>
        <taxon>Bacteria</taxon>
        <taxon>Bacillati</taxon>
        <taxon>Actinomycetota</taxon>
        <taxon>Actinomycetes</taxon>
        <taxon>Micromonosporales</taxon>
        <taxon>Micromonosporaceae</taxon>
        <taxon>Actinoplanes</taxon>
    </lineage>
</organism>
<dbReference type="InterPro" id="IPR036388">
    <property type="entry name" value="WH-like_DNA-bd_sf"/>
</dbReference>
<dbReference type="SUPFAM" id="SSF48452">
    <property type="entry name" value="TPR-like"/>
    <property type="match status" value="1"/>
</dbReference>
<dbReference type="SUPFAM" id="SSF46894">
    <property type="entry name" value="C-terminal effector domain of the bipartite response regulators"/>
    <property type="match status" value="1"/>
</dbReference>
<keyword evidence="2" id="KW-0805">Transcription regulation</keyword>
<dbReference type="SMART" id="SM00862">
    <property type="entry name" value="Trans_reg_C"/>
    <property type="match status" value="1"/>
</dbReference>
<dbReference type="PANTHER" id="PTHR35807">
    <property type="entry name" value="TRANSCRIPTIONAL REGULATOR REDD-RELATED"/>
    <property type="match status" value="1"/>
</dbReference>
<dbReference type="InterPro" id="IPR011990">
    <property type="entry name" value="TPR-like_helical_dom_sf"/>
</dbReference>
<dbReference type="EMBL" id="JBHTMK010000065">
    <property type="protein sequence ID" value="MFD1373266.1"/>
    <property type="molecule type" value="Genomic_DNA"/>
</dbReference>
<evidence type="ECO:0000256" key="4">
    <source>
        <dbReference type="ARBA" id="ARBA00023163"/>
    </source>
</evidence>
<dbReference type="InterPro" id="IPR005158">
    <property type="entry name" value="BTAD"/>
</dbReference>
<dbReference type="InterPro" id="IPR016032">
    <property type="entry name" value="Sig_transdc_resp-reg_C-effctor"/>
</dbReference>
<evidence type="ECO:0000256" key="2">
    <source>
        <dbReference type="ARBA" id="ARBA00023015"/>
    </source>
</evidence>
<proteinExistence type="inferred from homology"/>
<evidence type="ECO:0000256" key="1">
    <source>
        <dbReference type="ARBA" id="ARBA00005820"/>
    </source>
</evidence>
<dbReference type="PRINTS" id="PR00364">
    <property type="entry name" value="DISEASERSIST"/>
</dbReference>
<evidence type="ECO:0000313" key="7">
    <source>
        <dbReference type="EMBL" id="MFD1373266.1"/>
    </source>
</evidence>
<dbReference type="SMART" id="SM01043">
    <property type="entry name" value="BTAD"/>
    <property type="match status" value="1"/>
</dbReference>
<dbReference type="Gene3D" id="1.10.10.10">
    <property type="entry name" value="Winged helix-like DNA-binding domain superfamily/Winged helix DNA-binding domain"/>
    <property type="match status" value="1"/>
</dbReference>
<dbReference type="Gene3D" id="1.25.40.10">
    <property type="entry name" value="Tetratricopeptide repeat domain"/>
    <property type="match status" value="1"/>
</dbReference>
<accession>A0ABW4ASV9</accession>
<feature type="domain" description="OmpR/PhoB-type" evidence="6">
    <location>
        <begin position="1"/>
        <end position="99"/>
    </location>
</feature>
<evidence type="ECO:0000259" key="6">
    <source>
        <dbReference type="PROSITE" id="PS51755"/>
    </source>
</evidence>
<evidence type="ECO:0000256" key="3">
    <source>
        <dbReference type="ARBA" id="ARBA00023125"/>
    </source>
</evidence>
<name>A0ABW4ASV9_9ACTN</name>
<dbReference type="InterPro" id="IPR027417">
    <property type="entry name" value="P-loop_NTPase"/>
</dbReference>
<dbReference type="Pfam" id="PF03704">
    <property type="entry name" value="BTAD"/>
    <property type="match status" value="1"/>
</dbReference>
<evidence type="ECO:0000313" key="8">
    <source>
        <dbReference type="Proteomes" id="UP001597183"/>
    </source>
</evidence>
<dbReference type="Pfam" id="PF00486">
    <property type="entry name" value="Trans_reg_C"/>
    <property type="match status" value="1"/>
</dbReference>
<evidence type="ECO:0000256" key="5">
    <source>
        <dbReference type="PROSITE-ProRule" id="PRU01091"/>
    </source>
</evidence>
<comment type="caution">
    <text evidence="7">The sequence shown here is derived from an EMBL/GenBank/DDBJ whole genome shotgun (WGS) entry which is preliminary data.</text>
</comment>
<protein>
    <submittedName>
        <fullName evidence="7">BTAD domain-containing putative transcriptional regulator</fullName>
    </submittedName>
</protein>
<gene>
    <name evidence="7" type="ORF">ACFQ5G_48725</name>
</gene>
<sequence>MQTEIRVLGPLEVLVGGRPAGLGGHQQRAVLAILVAARGRVVPVERIVAQVWAGDPPPQPLATLQAYISRLRRALEPERAPRTPARILVSDSRGYALRLPEDAVDAWGFARDVAAVPDAPEDAGEAAGLLRKALVRWRGTPFAQFADEPWARSEITRLTAVHRLARERAVVAKLRLGHVGDAVLDAQELAVPEPLRGRSWWLYALALWAAHRSAEALDALRRHRRLVTVDLGRSPDPSIDDLERAILEQRQSVLHEAIGTPPAVRAVLPARLPPEPTGFTAREAELAELSRRTDGLLVITGTGGVGKTALAIRWAHQVADRYPDGRLYADLGGFGPVDSPVPPGAVLGGFLIALGVPGGRIPPGEAERTALLRSVLAGRRVLLVLDNAFDAEQVRPLLPGSDGCAVVVTSRNRMSGLVVSDGARIVPLDVFGDGESLDYLRGRLGADVVDADPAARDTIVARCGGLPLALAVVCARAGGFPPAVVAADLDRDALPGLWTVFSWSYRQLPAEAAELFRRLARQPGPEVTLAAAVGVSGADRPATRALLRLLTDAHLLDERSPGRFVYHDLLRAYAEHEARAHHDGNRLPAVSA</sequence>
<feature type="DNA-binding region" description="OmpR/PhoB-type" evidence="5">
    <location>
        <begin position="1"/>
        <end position="99"/>
    </location>
</feature>
<keyword evidence="3 5" id="KW-0238">DNA-binding</keyword>